<sequence>MKRLWLYVVFSLSLPVFAAEIDMIGELHQPLPQANKERIKRTLLLEPPREITLLQLALSDNAKETLKHRVEMASTSSNSMDIALANDTQRVQLGMNNVPVLDQGSHGTCATFANTAAIDALLGQGDYISQLCHLQLGRHLANVAYSPSGWKGSFGPVVLSQLDKFGMITKSNQQRYGCGGETEYPRFKGEPASEMSLPEYHTLSERLDERVAWSSLIDVWQAILKETDTSTTLADVKRSIREGDRVTFGVLLVDIQLGLIGAVGKHQVVSDTWVLTPEIVNDIKSNQAFNNAGGHEMIITGYDDGAIAVDNQGRRYQGLFTLRNSWGTNVGNQGDFYMTYDYFKVLLLEAQRIRKLDSQP</sequence>
<protein>
    <submittedName>
        <fullName evidence="1">Peptidase C1</fullName>
    </submittedName>
</protein>
<organism evidence="1 2">
    <name type="scientific">Legionella impletisoli</name>
    <dbReference type="NCBI Taxonomy" id="343510"/>
    <lineage>
        <taxon>Bacteria</taxon>
        <taxon>Pseudomonadati</taxon>
        <taxon>Pseudomonadota</taxon>
        <taxon>Gammaproteobacteria</taxon>
        <taxon>Legionellales</taxon>
        <taxon>Legionellaceae</taxon>
        <taxon>Legionella</taxon>
    </lineage>
</organism>
<dbReference type="Gene3D" id="3.90.70.10">
    <property type="entry name" value="Cysteine proteinases"/>
    <property type="match status" value="1"/>
</dbReference>
<accession>A0A917NDF7</accession>
<dbReference type="AlphaFoldDB" id="A0A917NDF7"/>
<dbReference type="InterPro" id="IPR038765">
    <property type="entry name" value="Papain-like_cys_pep_sf"/>
</dbReference>
<proteinExistence type="predicted"/>
<keyword evidence="2" id="KW-1185">Reference proteome</keyword>
<dbReference type="SUPFAM" id="SSF54001">
    <property type="entry name" value="Cysteine proteinases"/>
    <property type="match status" value="1"/>
</dbReference>
<dbReference type="EMBL" id="BMOB01000006">
    <property type="protein sequence ID" value="GGI87144.1"/>
    <property type="molecule type" value="Genomic_DNA"/>
</dbReference>
<dbReference type="CDD" id="cd02619">
    <property type="entry name" value="Peptidase_C1"/>
    <property type="match status" value="1"/>
</dbReference>
<name>A0A917NDF7_9GAMM</name>
<dbReference type="Proteomes" id="UP000630149">
    <property type="component" value="Unassembled WGS sequence"/>
</dbReference>
<comment type="caution">
    <text evidence="1">The sequence shown here is derived from an EMBL/GenBank/DDBJ whole genome shotgun (WGS) entry which is preliminary data.</text>
</comment>
<reference evidence="1" key="1">
    <citation type="journal article" date="2014" name="Int. J. Syst. Evol. Microbiol.">
        <title>Complete genome sequence of Corynebacterium casei LMG S-19264T (=DSM 44701T), isolated from a smear-ripened cheese.</title>
        <authorList>
            <consortium name="US DOE Joint Genome Institute (JGI-PGF)"/>
            <person name="Walter F."/>
            <person name="Albersmeier A."/>
            <person name="Kalinowski J."/>
            <person name="Ruckert C."/>
        </authorList>
    </citation>
    <scope>NUCLEOTIDE SEQUENCE</scope>
    <source>
        <strain evidence="1">JCM 13919</strain>
    </source>
</reference>
<gene>
    <name evidence="1" type="ORF">GCM10007966_14840</name>
</gene>
<dbReference type="RefSeq" id="WP_165481158.1">
    <property type="nucleotide sequence ID" value="NZ_BMOB01000006.1"/>
</dbReference>
<evidence type="ECO:0000313" key="1">
    <source>
        <dbReference type="EMBL" id="GGI87144.1"/>
    </source>
</evidence>
<reference evidence="1" key="2">
    <citation type="submission" date="2020-09" db="EMBL/GenBank/DDBJ databases">
        <authorList>
            <person name="Sun Q."/>
            <person name="Ohkuma M."/>
        </authorList>
    </citation>
    <scope>NUCLEOTIDE SEQUENCE</scope>
    <source>
        <strain evidence="1">JCM 13919</strain>
    </source>
</reference>
<evidence type="ECO:0000313" key="2">
    <source>
        <dbReference type="Proteomes" id="UP000630149"/>
    </source>
</evidence>